<feature type="non-terminal residue" evidence="3">
    <location>
        <position position="130"/>
    </location>
</feature>
<dbReference type="SUPFAM" id="SSF50630">
    <property type="entry name" value="Acid proteases"/>
    <property type="match status" value="1"/>
</dbReference>
<dbReference type="GO" id="GO:0016787">
    <property type="term" value="F:hydrolase activity"/>
    <property type="evidence" value="ECO:0007669"/>
    <property type="project" value="UniProtKB-KW"/>
</dbReference>
<dbReference type="Proteomes" id="UP000265520">
    <property type="component" value="Unassembled WGS sequence"/>
</dbReference>
<dbReference type="EMBL" id="LXQA010213811">
    <property type="protein sequence ID" value="MCI34460.1"/>
    <property type="molecule type" value="Genomic_DNA"/>
</dbReference>
<dbReference type="InterPro" id="IPR021109">
    <property type="entry name" value="Peptidase_aspartic_dom_sf"/>
</dbReference>
<evidence type="ECO:0000313" key="3">
    <source>
        <dbReference type="EMBL" id="MCI34460.1"/>
    </source>
</evidence>
<organism evidence="3 4">
    <name type="scientific">Trifolium medium</name>
    <dbReference type="NCBI Taxonomy" id="97028"/>
    <lineage>
        <taxon>Eukaryota</taxon>
        <taxon>Viridiplantae</taxon>
        <taxon>Streptophyta</taxon>
        <taxon>Embryophyta</taxon>
        <taxon>Tracheophyta</taxon>
        <taxon>Spermatophyta</taxon>
        <taxon>Magnoliopsida</taxon>
        <taxon>eudicotyledons</taxon>
        <taxon>Gunneridae</taxon>
        <taxon>Pentapetalae</taxon>
        <taxon>rosids</taxon>
        <taxon>fabids</taxon>
        <taxon>Fabales</taxon>
        <taxon>Fabaceae</taxon>
        <taxon>Papilionoideae</taxon>
        <taxon>50 kb inversion clade</taxon>
        <taxon>NPAAA clade</taxon>
        <taxon>Hologalegina</taxon>
        <taxon>IRL clade</taxon>
        <taxon>Trifolieae</taxon>
        <taxon>Trifolium</taxon>
    </lineage>
</organism>
<evidence type="ECO:0000313" key="4">
    <source>
        <dbReference type="Proteomes" id="UP000265520"/>
    </source>
</evidence>
<evidence type="ECO:0000259" key="2">
    <source>
        <dbReference type="Pfam" id="PF00077"/>
    </source>
</evidence>
<dbReference type="InterPro" id="IPR018061">
    <property type="entry name" value="Retropepsins"/>
</dbReference>
<sequence length="130" mass="14792">MESILPTPPLPCVEIQILSSKFAHPKKVIGYMDTGAQITMMNPKILPAEEWTEHTEFFMAANGKIFKTELMTKRNIGIKFFPDCIIWTKVIGSNLPNKDIVIGMDVYSAADRLQILPRGIKFKRNFKAYT</sequence>
<reference evidence="3 4" key="1">
    <citation type="journal article" date="2018" name="Front. Plant Sci.">
        <title>Red Clover (Trifolium pratense) and Zigzag Clover (T. medium) - A Picture of Genomic Similarities and Differences.</title>
        <authorList>
            <person name="Dluhosova J."/>
            <person name="Istvanek J."/>
            <person name="Nedelnik J."/>
            <person name="Repkova J."/>
        </authorList>
    </citation>
    <scope>NUCLEOTIDE SEQUENCE [LARGE SCALE GENOMIC DNA]</scope>
    <source>
        <strain evidence="4">cv. 10/8</strain>
        <tissue evidence="3">Leaf</tissue>
    </source>
</reference>
<proteinExistence type="predicted"/>
<feature type="domain" description="Retropepsins" evidence="2">
    <location>
        <begin position="13"/>
        <end position="106"/>
    </location>
</feature>
<keyword evidence="1" id="KW-0378">Hydrolase</keyword>
<dbReference type="AlphaFoldDB" id="A0A392RF96"/>
<evidence type="ECO:0000256" key="1">
    <source>
        <dbReference type="ARBA" id="ARBA00022801"/>
    </source>
</evidence>
<dbReference type="Gene3D" id="2.40.70.10">
    <property type="entry name" value="Acid Proteases"/>
    <property type="match status" value="1"/>
</dbReference>
<comment type="caution">
    <text evidence="3">The sequence shown here is derived from an EMBL/GenBank/DDBJ whole genome shotgun (WGS) entry which is preliminary data.</text>
</comment>
<protein>
    <submittedName>
        <fullName evidence="3">Polyprotein-like</fullName>
    </submittedName>
</protein>
<name>A0A392RF96_9FABA</name>
<dbReference type="Pfam" id="PF00077">
    <property type="entry name" value="RVP"/>
    <property type="match status" value="1"/>
</dbReference>
<keyword evidence="4" id="KW-1185">Reference proteome</keyword>
<accession>A0A392RF96</accession>